<dbReference type="PANTHER" id="PTHR31299">
    <property type="entry name" value="ESTERASE, PUTATIVE (AFU_ORTHOLOGUE AFUA_1G05850)-RELATED"/>
    <property type="match status" value="1"/>
</dbReference>
<comment type="caution">
    <text evidence="1">The sequence shown here is derived from an EMBL/GenBank/DDBJ whole genome shotgun (WGS) entry which is preliminary data.</text>
</comment>
<dbReference type="Pfam" id="PF05139">
    <property type="entry name" value="Erythro_esteras"/>
    <property type="match status" value="1"/>
</dbReference>
<evidence type="ECO:0000313" key="2">
    <source>
        <dbReference type="Proteomes" id="UP001489004"/>
    </source>
</evidence>
<dbReference type="InterPro" id="IPR007815">
    <property type="entry name" value="Emycin_Estase"/>
</dbReference>
<dbReference type="CDD" id="cd14728">
    <property type="entry name" value="Ere-like"/>
    <property type="match status" value="1"/>
</dbReference>
<organism evidence="1 2">
    <name type="scientific">[Myrmecia] bisecta</name>
    <dbReference type="NCBI Taxonomy" id="41462"/>
    <lineage>
        <taxon>Eukaryota</taxon>
        <taxon>Viridiplantae</taxon>
        <taxon>Chlorophyta</taxon>
        <taxon>core chlorophytes</taxon>
        <taxon>Trebouxiophyceae</taxon>
        <taxon>Trebouxiales</taxon>
        <taxon>Trebouxiaceae</taxon>
        <taxon>Myrmecia</taxon>
    </lineage>
</organism>
<accession>A0AAW1PAW0</accession>
<gene>
    <name evidence="1" type="ORF">WJX72_005159</name>
</gene>
<dbReference type="Gene3D" id="3.40.1660.10">
    <property type="entry name" value="EreA-like (biosynthetic domain)"/>
    <property type="match status" value="1"/>
</dbReference>
<evidence type="ECO:0000313" key="1">
    <source>
        <dbReference type="EMBL" id="KAK9805561.1"/>
    </source>
</evidence>
<sequence>MLTWQVNLNKVVDAIPTDARFVLLGASSHGTHEWYTMRAQLTKMLIEERGFDAIAIEADFPAAERVNFFVRDLSPDDLTPTQSLKDFKKFPQWLYGNDEFDHFVGWLHGYNRANKLVGNMDKAGGVGVYGMDIYSRNASAHTVIKYLDEVDAVAAKRARQRYACFERYGNDAVSYAFKNAHGDTGCEDAAMAVLMDVIKKRAEYERKSDGGVLAAEKTFSALVNARVVKDAEEYYRLMFFSREADTWNIRDTNMFDTVQAIEQHLREDYHVAAPKIVIWAHNRHISDARASDMGRVRGESNLGQLMRQAYGNQAYNVGFLTHHGTVAAAEEWGEPVKLKKLKRSLPGSYEKLLHDTGLPSLAIDLRNASPEVHAALQGPKWQRYVGVIYEPKAEHLNHYSKSWLPEQYDMVVHVDETKALAPLDADPNWDKFQFQDQEGEPPDTYPFGI</sequence>
<dbReference type="InterPro" id="IPR052036">
    <property type="entry name" value="Hydrolase/PRTase-associated"/>
</dbReference>
<dbReference type="PIRSF" id="PIRSF036794">
    <property type="entry name" value="UCP_erythr_ester"/>
    <property type="match status" value="1"/>
</dbReference>
<reference evidence="1 2" key="1">
    <citation type="journal article" date="2024" name="Nat. Commun.">
        <title>Phylogenomics reveals the evolutionary origins of lichenization in chlorophyte algae.</title>
        <authorList>
            <person name="Puginier C."/>
            <person name="Libourel C."/>
            <person name="Otte J."/>
            <person name="Skaloud P."/>
            <person name="Haon M."/>
            <person name="Grisel S."/>
            <person name="Petersen M."/>
            <person name="Berrin J.G."/>
            <person name="Delaux P.M."/>
            <person name="Dal Grande F."/>
            <person name="Keller J."/>
        </authorList>
    </citation>
    <scope>NUCLEOTIDE SEQUENCE [LARGE SCALE GENOMIC DNA]</scope>
    <source>
        <strain evidence="1 2">SAG 2043</strain>
    </source>
</reference>
<keyword evidence="2" id="KW-1185">Reference proteome</keyword>
<name>A0AAW1PAW0_9CHLO</name>
<dbReference type="GO" id="GO:0046677">
    <property type="term" value="P:response to antibiotic"/>
    <property type="evidence" value="ECO:0007669"/>
    <property type="project" value="InterPro"/>
</dbReference>
<dbReference type="Gene3D" id="1.20.1440.30">
    <property type="entry name" value="Biosynthetic Protein domain"/>
    <property type="match status" value="1"/>
</dbReference>
<dbReference type="InterPro" id="IPR014622">
    <property type="entry name" value="UCP036794_erythomycin"/>
</dbReference>
<dbReference type="PANTHER" id="PTHR31299:SF0">
    <property type="entry name" value="ESTERASE, PUTATIVE (AFU_ORTHOLOGUE AFUA_1G05850)-RELATED"/>
    <property type="match status" value="1"/>
</dbReference>
<proteinExistence type="predicted"/>
<dbReference type="SUPFAM" id="SSF159501">
    <property type="entry name" value="EreA/ChaN-like"/>
    <property type="match status" value="1"/>
</dbReference>
<dbReference type="Gene3D" id="3.30.1870.10">
    <property type="entry name" value="EreA-like, domain 2"/>
    <property type="match status" value="1"/>
</dbReference>
<dbReference type="Proteomes" id="UP001489004">
    <property type="component" value="Unassembled WGS sequence"/>
</dbReference>
<dbReference type="AlphaFoldDB" id="A0AAW1PAW0"/>
<evidence type="ECO:0008006" key="3">
    <source>
        <dbReference type="Google" id="ProtNLM"/>
    </source>
</evidence>
<dbReference type="EMBL" id="JALJOR010000015">
    <property type="protein sequence ID" value="KAK9805561.1"/>
    <property type="molecule type" value="Genomic_DNA"/>
</dbReference>
<protein>
    <recommendedName>
        <fullName evidence="3">Erythromycin esterase</fullName>
    </recommendedName>
</protein>